<evidence type="ECO:0000313" key="8">
    <source>
        <dbReference type="EMBL" id="WDE95338.1"/>
    </source>
</evidence>
<evidence type="ECO:0000256" key="3">
    <source>
        <dbReference type="ARBA" id="ARBA00022692"/>
    </source>
</evidence>
<organism evidence="8 9">
    <name type="scientific">Lentisphaera profundi</name>
    <dbReference type="NCBI Taxonomy" id="1658616"/>
    <lineage>
        <taxon>Bacteria</taxon>
        <taxon>Pseudomonadati</taxon>
        <taxon>Lentisphaerota</taxon>
        <taxon>Lentisphaeria</taxon>
        <taxon>Lentisphaerales</taxon>
        <taxon>Lentisphaeraceae</taxon>
        <taxon>Lentisphaera</taxon>
    </lineage>
</organism>
<gene>
    <name evidence="8" type="ORF">PQO03_06340</name>
</gene>
<protein>
    <submittedName>
        <fullName evidence="8">Uncharacterized protein</fullName>
    </submittedName>
</protein>
<evidence type="ECO:0000256" key="2">
    <source>
        <dbReference type="ARBA" id="ARBA00006434"/>
    </source>
</evidence>
<keyword evidence="4 7" id="KW-1133">Transmembrane helix</keyword>
<evidence type="ECO:0000313" key="9">
    <source>
        <dbReference type="Proteomes" id="UP001214250"/>
    </source>
</evidence>
<evidence type="ECO:0000256" key="6">
    <source>
        <dbReference type="RuleBase" id="RU362091"/>
    </source>
</evidence>
<keyword evidence="3 7" id="KW-0812">Transmembrane</keyword>
<accession>A0ABY7VT74</accession>
<evidence type="ECO:0000256" key="1">
    <source>
        <dbReference type="ARBA" id="ARBA00004141"/>
    </source>
</evidence>
<feature type="transmembrane region" description="Helical" evidence="7">
    <location>
        <begin position="44"/>
        <end position="67"/>
    </location>
</feature>
<comment type="similarity">
    <text evidence="2 6">Belongs to the sodium:solute symporter (SSF) (TC 2.A.21) family.</text>
</comment>
<dbReference type="EMBL" id="CP117811">
    <property type="protein sequence ID" value="WDE95338.1"/>
    <property type="molecule type" value="Genomic_DNA"/>
</dbReference>
<dbReference type="PROSITE" id="PS50283">
    <property type="entry name" value="NA_SOLUT_SYMP_3"/>
    <property type="match status" value="1"/>
</dbReference>
<evidence type="ECO:0000256" key="7">
    <source>
        <dbReference type="SAM" id="Phobius"/>
    </source>
</evidence>
<keyword evidence="5 7" id="KW-0472">Membrane</keyword>
<dbReference type="InterPro" id="IPR038377">
    <property type="entry name" value="Na/Glc_symporter_sf"/>
</dbReference>
<reference evidence="8 9" key="1">
    <citation type="submission" date="2023-02" db="EMBL/GenBank/DDBJ databases">
        <title>Genome sequence of Lentisphaera profundi SAORIC-696.</title>
        <authorList>
            <person name="Kim e."/>
            <person name="Cho J.-C."/>
            <person name="Choi A."/>
            <person name="Kang I."/>
        </authorList>
    </citation>
    <scope>NUCLEOTIDE SEQUENCE [LARGE SCALE GENOMIC DNA]</scope>
    <source>
        <strain evidence="8 9">SAORIC-696</strain>
    </source>
</reference>
<comment type="subcellular location">
    <subcellularLocation>
        <location evidence="1">Membrane</location>
        <topology evidence="1">Multi-pass membrane protein</topology>
    </subcellularLocation>
</comment>
<name>A0ABY7VT74_9BACT</name>
<evidence type="ECO:0000256" key="4">
    <source>
        <dbReference type="ARBA" id="ARBA00022989"/>
    </source>
</evidence>
<evidence type="ECO:0000256" key="5">
    <source>
        <dbReference type="ARBA" id="ARBA00023136"/>
    </source>
</evidence>
<dbReference type="InterPro" id="IPR001734">
    <property type="entry name" value="Na/solute_symporter"/>
</dbReference>
<proteinExistence type="inferred from homology"/>
<dbReference type="RefSeq" id="WP_274148806.1">
    <property type="nucleotide sequence ID" value="NZ_CP117811.1"/>
</dbReference>
<dbReference type="Pfam" id="PF00474">
    <property type="entry name" value="SSF"/>
    <property type="match status" value="1"/>
</dbReference>
<sequence length="79" mass="8569">MALDLFLRGLNSAGTLFALDIYKGKINPKASEEKQVKVGREFSLIMAIIAMASAPLLMNAGGIFNYLQMANSIYMVIGL</sequence>
<dbReference type="Proteomes" id="UP001214250">
    <property type="component" value="Chromosome 1"/>
</dbReference>
<keyword evidence="9" id="KW-1185">Reference proteome</keyword>
<dbReference type="Gene3D" id="1.20.1730.10">
    <property type="entry name" value="Sodium/glucose cotransporter"/>
    <property type="match status" value="1"/>
</dbReference>